<dbReference type="AlphaFoldDB" id="A0A6J4U9V0"/>
<evidence type="ECO:0000256" key="1">
    <source>
        <dbReference type="SAM" id="MobiDB-lite"/>
    </source>
</evidence>
<name>A0A6J4U9V0_9ACTN</name>
<evidence type="ECO:0000313" key="2">
    <source>
        <dbReference type="EMBL" id="CAA9542722.1"/>
    </source>
</evidence>
<reference evidence="2" key="1">
    <citation type="submission" date="2020-02" db="EMBL/GenBank/DDBJ databases">
        <authorList>
            <person name="Meier V. D."/>
        </authorList>
    </citation>
    <scope>NUCLEOTIDE SEQUENCE</scope>
    <source>
        <strain evidence="2">AVDCRST_MAG79</strain>
    </source>
</reference>
<gene>
    <name evidence="2" type="ORF">AVDCRST_MAG79-2004</name>
</gene>
<feature type="region of interest" description="Disordered" evidence="1">
    <location>
        <begin position="16"/>
        <end position="56"/>
    </location>
</feature>
<organism evidence="2">
    <name type="scientific">uncultured Thermoleophilia bacterium</name>
    <dbReference type="NCBI Taxonomy" id="1497501"/>
    <lineage>
        <taxon>Bacteria</taxon>
        <taxon>Bacillati</taxon>
        <taxon>Actinomycetota</taxon>
        <taxon>Thermoleophilia</taxon>
        <taxon>environmental samples</taxon>
    </lineage>
</organism>
<dbReference type="EMBL" id="CADCWC010000301">
    <property type="protein sequence ID" value="CAA9542722.1"/>
    <property type="molecule type" value="Genomic_DNA"/>
</dbReference>
<protein>
    <submittedName>
        <fullName evidence="2">Uncharacterized protein</fullName>
    </submittedName>
</protein>
<accession>A0A6J4U9V0</accession>
<proteinExistence type="predicted"/>
<feature type="compositionally biased region" description="Basic and acidic residues" evidence="1">
    <location>
        <begin position="16"/>
        <end position="27"/>
    </location>
</feature>
<sequence>MRLHREYGSRLLLHRLAEADRSSRDADGPWSRDLPESGQAVSAPLEGDPSPERRAA</sequence>